<dbReference type="EMBL" id="CP111015">
    <property type="protein sequence ID" value="WAR02064.1"/>
    <property type="molecule type" value="Genomic_DNA"/>
</dbReference>
<evidence type="ECO:0000259" key="5">
    <source>
        <dbReference type="PROSITE" id="PS51460"/>
    </source>
</evidence>
<keyword evidence="2" id="KW-0963">Cytoplasm</keyword>
<feature type="compositionally biased region" description="Low complexity" evidence="4">
    <location>
        <begin position="239"/>
        <end position="253"/>
    </location>
</feature>
<gene>
    <name evidence="6" type="ORF">MAR_008622</name>
</gene>
<dbReference type="SUPFAM" id="SSF143575">
    <property type="entry name" value="GAS2 domain-like"/>
    <property type="match status" value="1"/>
</dbReference>
<feature type="compositionally biased region" description="Polar residues" evidence="4">
    <location>
        <begin position="222"/>
        <end position="238"/>
    </location>
</feature>
<keyword evidence="7" id="KW-1185">Reference proteome</keyword>
<protein>
    <submittedName>
        <fullName evidence="6">GA2L1-like protein</fullName>
    </submittedName>
</protein>
<evidence type="ECO:0000256" key="4">
    <source>
        <dbReference type="SAM" id="MobiDB-lite"/>
    </source>
</evidence>
<feature type="compositionally biased region" description="Low complexity" evidence="4">
    <location>
        <begin position="110"/>
        <end position="128"/>
    </location>
</feature>
<organism evidence="6 7">
    <name type="scientific">Mya arenaria</name>
    <name type="common">Soft-shell clam</name>
    <dbReference type="NCBI Taxonomy" id="6604"/>
    <lineage>
        <taxon>Eukaryota</taxon>
        <taxon>Metazoa</taxon>
        <taxon>Spiralia</taxon>
        <taxon>Lophotrochozoa</taxon>
        <taxon>Mollusca</taxon>
        <taxon>Bivalvia</taxon>
        <taxon>Autobranchia</taxon>
        <taxon>Heteroconchia</taxon>
        <taxon>Euheterodonta</taxon>
        <taxon>Imparidentia</taxon>
        <taxon>Neoheterodontei</taxon>
        <taxon>Myida</taxon>
        <taxon>Myoidea</taxon>
        <taxon>Myidae</taxon>
        <taxon>Mya</taxon>
    </lineage>
</organism>
<feature type="region of interest" description="Disordered" evidence="4">
    <location>
        <begin position="95"/>
        <end position="307"/>
    </location>
</feature>
<reference evidence="6" key="1">
    <citation type="submission" date="2022-11" db="EMBL/GenBank/DDBJ databases">
        <title>Centuries of genome instability and evolution in soft-shell clam transmissible cancer (bioRxiv).</title>
        <authorList>
            <person name="Hart S.F.M."/>
            <person name="Yonemitsu M.A."/>
            <person name="Giersch R.M."/>
            <person name="Beal B.F."/>
            <person name="Arriagada G."/>
            <person name="Davis B.W."/>
            <person name="Ostrander E.A."/>
            <person name="Goff S.P."/>
            <person name="Metzger M.J."/>
        </authorList>
    </citation>
    <scope>NUCLEOTIDE SEQUENCE</scope>
    <source>
        <strain evidence="6">MELC-2E11</strain>
        <tissue evidence="6">Siphon/mantle</tissue>
    </source>
</reference>
<keyword evidence="3" id="KW-0206">Cytoskeleton</keyword>
<accession>A0ABY7DYG9</accession>
<sequence length="307" mass="32612">MGCLHLELGALDYTVNEFDDESNLEIQVRELVGRCTCPRQFPIVKVGEGKYKIGDNQTLVFVRILRKHVMIRVGGGWDTLEHYLDRHDPCRCGFQGHRGGAKTPGTPRRASTPATPKSASTSKSAPNTPKTPRKLSMTAPVSLNNTHSGSTARPASPRMRSASPGPKVLSLTTKNSVPQPGLSVTSPVISNKQPSFTNSGGGTKVSQNGVSTSGGYSKGSFVKQSQANLTRQTSTSSIGSQPGTTPRGSSPGPRRSESPAPVIAARLRSPSPGPTPKKKPGVVRPQSVPATQRCQSPVKQITMSELR</sequence>
<dbReference type="Pfam" id="PF02187">
    <property type="entry name" value="GAS2"/>
    <property type="match status" value="1"/>
</dbReference>
<comment type="subcellular location">
    <subcellularLocation>
        <location evidence="1">Cytoplasm</location>
        <location evidence="1">Cytoskeleton</location>
    </subcellularLocation>
</comment>
<dbReference type="PROSITE" id="PS51460">
    <property type="entry name" value="GAR"/>
    <property type="match status" value="1"/>
</dbReference>
<evidence type="ECO:0000256" key="2">
    <source>
        <dbReference type="ARBA" id="ARBA00022490"/>
    </source>
</evidence>
<feature type="compositionally biased region" description="Polar residues" evidence="4">
    <location>
        <begin position="139"/>
        <end position="153"/>
    </location>
</feature>
<feature type="domain" description="GAR" evidence="5">
    <location>
        <begin position="19"/>
        <end position="91"/>
    </location>
</feature>
<dbReference type="PANTHER" id="PTHR46756:SF18">
    <property type="entry name" value="GAS2-LIKE PROTEIN PICKLED EGGS"/>
    <property type="match status" value="1"/>
</dbReference>
<dbReference type="PANTHER" id="PTHR46756">
    <property type="entry name" value="TRANSGELIN"/>
    <property type="match status" value="1"/>
</dbReference>
<feature type="compositionally biased region" description="Polar residues" evidence="4">
    <location>
        <begin position="288"/>
        <end position="307"/>
    </location>
</feature>
<evidence type="ECO:0000313" key="7">
    <source>
        <dbReference type="Proteomes" id="UP001164746"/>
    </source>
</evidence>
<dbReference type="Gene3D" id="3.30.920.20">
    <property type="entry name" value="Gas2-like domain"/>
    <property type="match status" value="1"/>
</dbReference>
<name>A0ABY7DYG9_MYAAR</name>
<dbReference type="Proteomes" id="UP001164746">
    <property type="component" value="Chromosome 4"/>
</dbReference>
<dbReference type="InterPro" id="IPR036534">
    <property type="entry name" value="GAR_dom_sf"/>
</dbReference>
<evidence type="ECO:0000256" key="1">
    <source>
        <dbReference type="ARBA" id="ARBA00004245"/>
    </source>
</evidence>
<proteinExistence type="predicted"/>
<feature type="compositionally biased region" description="Polar residues" evidence="4">
    <location>
        <begin position="170"/>
        <end position="215"/>
    </location>
</feature>
<dbReference type="InterPro" id="IPR003108">
    <property type="entry name" value="GAR_dom"/>
</dbReference>
<evidence type="ECO:0000256" key="3">
    <source>
        <dbReference type="ARBA" id="ARBA00023212"/>
    </source>
</evidence>
<evidence type="ECO:0000313" key="6">
    <source>
        <dbReference type="EMBL" id="WAR02064.1"/>
    </source>
</evidence>
<dbReference type="SMART" id="SM00243">
    <property type="entry name" value="GAS2"/>
    <property type="match status" value="1"/>
</dbReference>